<evidence type="ECO:0000259" key="9">
    <source>
        <dbReference type="PROSITE" id="PS50102"/>
    </source>
</evidence>
<feature type="domain" description="RRM" evidence="9">
    <location>
        <begin position="364"/>
        <end position="442"/>
    </location>
</feature>
<gene>
    <name evidence="10" type="ORF">ABL_03259</name>
</gene>
<proteinExistence type="predicted"/>
<dbReference type="InterPro" id="IPR006529">
    <property type="entry name" value="U2AF_lg"/>
</dbReference>
<keyword evidence="3" id="KW-0677">Repeat</keyword>
<dbReference type="VEuPathDB" id="FungiDB:ATCC64974_45250"/>
<keyword evidence="5" id="KW-0508">mRNA splicing</keyword>
<dbReference type="InterPro" id="IPR035979">
    <property type="entry name" value="RBD_domain_sf"/>
</dbReference>
<dbReference type="GO" id="GO:0005634">
    <property type="term" value="C:nucleus"/>
    <property type="evidence" value="ECO:0007669"/>
    <property type="project" value="UniProtKB-SubCell"/>
</dbReference>
<dbReference type="VEuPathDB" id="FungiDB:M747DRAFT_286483"/>
<evidence type="ECO:0000256" key="5">
    <source>
        <dbReference type="ARBA" id="ARBA00023187"/>
    </source>
</evidence>
<accession>A0A100IEB4</accession>
<feature type="region of interest" description="Disordered" evidence="8">
    <location>
        <begin position="1"/>
        <end position="167"/>
    </location>
</feature>
<dbReference type="VEuPathDB" id="FungiDB:An07g02900"/>
<feature type="compositionally biased region" description="Basic and acidic residues" evidence="8">
    <location>
        <begin position="61"/>
        <end position="163"/>
    </location>
</feature>
<dbReference type="PaxDb" id="5061-CADANGAP00005451"/>
<feature type="domain" description="RRM" evidence="9">
    <location>
        <begin position="245"/>
        <end position="339"/>
    </location>
</feature>
<dbReference type="OrthoDB" id="10266058at2759"/>
<dbReference type="GO" id="GO:0003723">
    <property type="term" value="F:RNA binding"/>
    <property type="evidence" value="ECO:0007669"/>
    <property type="project" value="UniProtKB-UniRule"/>
</dbReference>
<keyword evidence="2" id="KW-0507">mRNA processing</keyword>
<dbReference type="InterPro" id="IPR000504">
    <property type="entry name" value="RRM_dom"/>
</dbReference>
<feature type="domain" description="RRM" evidence="9">
    <location>
        <begin position="472"/>
        <end position="563"/>
    </location>
</feature>
<dbReference type="GO" id="GO:0008380">
    <property type="term" value="P:RNA splicing"/>
    <property type="evidence" value="ECO:0007669"/>
    <property type="project" value="UniProtKB-KW"/>
</dbReference>
<reference evidence="11" key="1">
    <citation type="journal article" date="2016" name="Genome Announc.">
        <title>Draft genome sequence of Aspergillus niger strain An76.</title>
        <authorList>
            <person name="Gong W."/>
            <person name="Cheng Z."/>
            <person name="Zhang H."/>
            <person name="Liu L."/>
            <person name="Gao P."/>
            <person name="Wang L."/>
        </authorList>
    </citation>
    <scope>NUCLEOTIDE SEQUENCE [LARGE SCALE GENOMIC DNA]</scope>
    <source>
        <strain evidence="11">An76</strain>
    </source>
</reference>
<dbReference type="CDD" id="cd12232">
    <property type="entry name" value="RRM3_U2AF65"/>
    <property type="match status" value="1"/>
</dbReference>
<evidence type="ECO:0000313" key="10">
    <source>
        <dbReference type="EMBL" id="GAQ39674.1"/>
    </source>
</evidence>
<evidence type="ECO:0000256" key="2">
    <source>
        <dbReference type="ARBA" id="ARBA00022664"/>
    </source>
</evidence>
<dbReference type="FunFam" id="3.30.70.330:FF:000517">
    <property type="entry name" value="U2 snRNP auxiliary factor large subunit"/>
    <property type="match status" value="1"/>
</dbReference>
<dbReference type="OMA" id="MTQWDIK"/>
<dbReference type="SMART" id="SM00360">
    <property type="entry name" value="RRM"/>
    <property type="match status" value="3"/>
</dbReference>
<comment type="caution">
    <text evidence="10">The sequence shown here is derived from an EMBL/GenBank/DDBJ whole genome shotgun (WGS) entry which is preliminary data.</text>
</comment>
<organism evidence="10 11">
    <name type="scientific">Aspergillus niger</name>
    <dbReference type="NCBI Taxonomy" id="5061"/>
    <lineage>
        <taxon>Eukaryota</taxon>
        <taxon>Fungi</taxon>
        <taxon>Dikarya</taxon>
        <taxon>Ascomycota</taxon>
        <taxon>Pezizomycotina</taxon>
        <taxon>Eurotiomycetes</taxon>
        <taxon>Eurotiomycetidae</taxon>
        <taxon>Eurotiales</taxon>
        <taxon>Aspergillaceae</taxon>
        <taxon>Aspergillus</taxon>
        <taxon>Aspergillus subgen. Circumdati</taxon>
    </lineage>
</organism>
<dbReference type="FunFam" id="3.30.70.330:FF:000283">
    <property type="entry name" value="U2 snRNP auxiliary factor large subunit"/>
    <property type="match status" value="1"/>
</dbReference>
<evidence type="ECO:0000256" key="8">
    <source>
        <dbReference type="SAM" id="MobiDB-lite"/>
    </source>
</evidence>
<comment type="subcellular location">
    <subcellularLocation>
        <location evidence="1">Nucleus</location>
    </subcellularLocation>
</comment>
<dbReference type="Gene3D" id="3.30.70.330">
    <property type="match status" value="3"/>
</dbReference>
<feature type="compositionally biased region" description="Basic and acidic residues" evidence="8">
    <location>
        <begin position="10"/>
        <end position="34"/>
    </location>
</feature>
<dbReference type="EMBL" id="BCMY01000004">
    <property type="protein sequence ID" value="GAQ39674.1"/>
    <property type="molecule type" value="Genomic_DNA"/>
</dbReference>
<keyword evidence="6" id="KW-0539">Nucleus</keyword>
<protein>
    <submittedName>
        <fullName evidence="10">Splicing factor u2af large subunit</fullName>
    </submittedName>
</protein>
<dbReference type="Proteomes" id="UP000068243">
    <property type="component" value="Unassembled WGS sequence"/>
</dbReference>
<dbReference type="Pfam" id="PF00076">
    <property type="entry name" value="RRM_1"/>
    <property type="match status" value="2"/>
</dbReference>
<name>A0A100IEB4_ASPNG</name>
<dbReference type="PANTHER" id="PTHR23139">
    <property type="entry name" value="RNA-BINDING PROTEIN"/>
    <property type="match status" value="1"/>
</dbReference>
<evidence type="ECO:0000256" key="3">
    <source>
        <dbReference type="ARBA" id="ARBA00022737"/>
    </source>
</evidence>
<dbReference type="AlphaFoldDB" id="A0A100IEB4"/>
<evidence type="ECO:0000256" key="7">
    <source>
        <dbReference type="PROSITE-ProRule" id="PRU00176"/>
    </source>
</evidence>
<dbReference type="PROSITE" id="PS50102">
    <property type="entry name" value="RRM"/>
    <property type="match status" value="3"/>
</dbReference>
<dbReference type="GO" id="GO:0006397">
    <property type="term" value="P:mRNA processing"/>
    <property type="evidence" value="ECO:0007669"/>
    <property type="project" value="UniProtKB-KW"/>
</dbReference>
<evidence type="ECO:0000256" key="6">
    <source>
        <dbReference type="ARBA" id="ARBA00023242"/>
    </source>
</evidence>
<dbReference type="VEuPathDB" id="FungiDB:ASPNIDRAFT2_209800"/>
<evidence type="ECO:0000256" key="4">
    <source>
        <dbReference type="ARBA" id="ARBA00022884"/>
    </source>
</evidence>
<dbReference type="CDD" id="cd12231">
    <property type="entry name" value="RRM2_U2AF65"/>
    <property type="match status" value="1"/>
</dbReference>
<dbReference type="InterPro" id="IPR012677">
    <property type="entry name" value="Nucleotide-bd_a/b_plait_sf"/>
</dbReference>
<evidence type="ECO:0000256" key="1">
    <source>
        <dbReference type="ARBA" id="ARBA00004123"/>
    </source>
</evidence>
<dbReference type="SUPFAM" id="SSF54928">
    <property type="entry name" value="RNA-binding domain, RBD"/>
    <property type="match status" value="2"/>
</dbReference>
<sequence length="664" mass="74823">MNGDTYTSRDSGRPRDYYREERRERGGDRAERGERRRSRSPHYSSRSSRREYEVDSYSSSRDYRAREREDRYSSRRDDREWDRDRGDRGDRGDRRRREYEDRPSRRERGDRDLFEDRPRREGRGDRERERGERAERGGRGDRDRGERGERRRSASPPRKREATPDLTDIVSVLDRKRRLTQWDIKPPGYENVTAEQAKLSGMFPLPGAPRQQPMDPSRLQAFMNQPAGGNADTSTLKPSNSRQAKRLFVYNIPQTVTGETLLAFFNVQLNGLNVIESVDPCISAQVAQDHSFALLEFKSPNDATVALAFDGIAMEEHEAAGNGAANGAAQGLEVRRPKDYIVPGGAEQEYQEGVLLNEVPDSPNKICVSNIPNYIPEEPVTMLLKSFGELKSFVLVKDSSTEESRGIAFCEYADPSATTIAVEGLNGMELGDRHLKVVRASIGMTQAAGLDMGVNAMSMFAKTTSQDLETSRVLQLLNMVTPEELMDPEDYEEICDDVRDECSKYGTVVELKVPRPTGGSRQSPGVGKIFVKFDTVESTTNALKALAGRKFSDRTVVTTYFSEENFDVNAWLLYGVTCITKETVQIPADNHCHTLSDYQPDLTRQVSSIQIPDGIQCYLTEWECLGMIDDADTKIIASPGMSSLYNIDFNDKLVNIACLTPAQN</sequence>
<keyword evidence="4 7" id="KW-0694">RNA-binding</keyword>
<dbReference type="NCBIfam" id="TIGR01642">
    <property type="entry name" value="U2AF_lg"/>
    <property type="match status" value="1"/>
</dbReference>
<evidence type="ECO:0000313" key="11">
    <source>
        <dbReference type="Proteomes" id="UP000068243"/>
    </source>
</evidence>